<evidence type="ECO:0000313" key="1">
    <source>
        <dbReference type="EMBL" id="CAK5020231.1"/>
    </source>
</evidence>
<evidence type="ECO:0000313" key="2">
    <source>
        <dbReference type="Proteomes" id="UP001497535"/>
    </source>
</evidence>
<keyword evidence="2" id="KW-1185">Reference proteome</keyword>
<proteinExistence type="predicted"/>
<protein>
    <submittedName>
        <fullName evidence="1">Uncharacterized protein</fullName>
    </submittedName>
</protein>
<accession>A0ACB0XVX6</accession>
<dbReference type="EMBL" id="CAVMJV010000003">
    <property type="protein sequence ID" value="CAK5020231.1"/>
    <property type="molecule type" value="Genomic_DNA"/>
</dbReference>
<comment type="caution">
    <text evidence="1">The sequence shown here is derived from an EMBL/GenBank/DDBJ whole genome shotgun (WGS) entry which is preliminary data.</text>
</comment>
<reference evidence="1" key="1">
    <citation type="submission" date="2023-11" db="EMBL/GenBank/DDBJ databases">
        <authorList>
            <person name="Poullet M."/>
        </authorList>
    </citation>
    <scope>NUCLEOTIDE SEQUENCE</scope>
    <source>
        <strain evidence="1">E1834</strain>
    </source>
</reference>
<sequence>MNSEKGLWEENNFLSEDDDKNSEVSYSSSMEKEGEHVKSKTSSSFRSSLKKRVNNARKFLPFVKHEKDEKHKEIKKEEILAHNSFKEKEKHKINGKFSHINQHMYVYLFIYLLDDKIEKSYILTSEEALQMIQDIYNIDHYNSNYSGQNSQNEETSEDNELNTQVVKK</sequence>
<organism evidence="1 2">
    <name type="scientific">Meloidogyne enterolobii</name>
    <name type="common">Root-knot nematode worm</name>
    <name type="synonym">Meloidogyne mayaguensis</name>
    <dbReference type="NCBI Taxonomy" id="390850"/>
    <lineage>
        <taxon>Eukaryota</taxon>
        <taxon>Metazoa</taxon>
        <taxon>Ecdysozoa</taxon>
        <taxon>Nematoda</taxon>
        <taxon>Chromadorea</taxon>
        <taxon>Rhabditida</taxon>
        <taxon>Tylenchina</taxon>
        <taxon>Tylenchomorpha</taxon>
        <taxon>Tylenchoidea</taxon>
        <taxon>Meloidogynidae</taxon>
        <taxon>Meloidogyninae</taxon>
        <taxon>Meloidogyne</taxon>
    </lineage>
</organism>
<dbReference type="Proteomes" id="UP001497535">
    <property type="component" value="Unassembled WGS sequence"/>
</dbReference>
<name>A0ACB0XVX6_MELEN</name>
<gene>
    <name evidence="1" type="ORF">MENTE1834_LOCUS4375</name>
</gene>